<sequence length="252" mass="28687">MMNILDEIVAKTKSKLEEKKQGLSLEELSSKIDFENLKETNFKKSLQNKAEAIIAEIKKASPSAGIISDDFDPVLKSKEYESFGASALSILTEEDYFLGNIQYLMDVKAITSLPILRKDFIVDEYQIYESKLIGADCILLIASILNDEELKNFSEIAERLKLDYIIEVHDEEELQRVQHFSNAIIGVNNRNLKTFDVDINNSVALKKIFEGENIFIAESGIKSKKDIEYLQQHNINVFLIGESLMKGDFFET</sequence>
<proteinExistence type="inferred from homology"/>
<keyword evidence="6 8" id="KW-0057">Aromatic amino acid biosynthesis</keyword>
<dbReference type="PROSITE" id="PS00614">
    <property type="entry name" value="IGPS"/>
    <property type="match status" value="1"/>
</dbReference>
<reference evidence="10 11" key="1">
    <citation type="journal article" date="2012" name="ISME J.">
        <title>Genomic insights to SAR86, an abundant and uncultivated marine bacterial lineage.</title>
        <authorList>
            <person name="Dupont C.L."/>
            <person name="Rusch D.B."/>
            <person name="Yooseph S."/>
            <person name="Lombardo M.J."/>
            <person name="Richter R.A."/>
            <person name="Valas R."/>
            <person name="Novotny M."/>
            <person name="Yee-Greenbaum J."/>
            <person name="Selengut J.D."/>
            <person name="Haft D.H."/>
            <person name="Halpern A.L."/>
            <person name="Lasken R.S."/>
            <person name="Nealson K."/>
            <person name="Friedman R."/>
            <person name="Venter J.C."/>
        </authorList>
    </citation>
    <scope>NUCLEOTIDE SEQUENCE [LARGE SCALE GENOMIC DNA]</scope>
</reference>
<evidence type="ECO:0000256" key="8">
    <source>
        <dbReference type="HAMAP-Rule" id="MF_00134"/>
    </source>
</evidence>
<dbReference type="PANTHER" id="PTHR22854:SF2">
    <property type="entry name" value="INDOLE-3-GLYCEROL-PHOSPHATE SYNTHASE"/>
    <property type="match status" value="1"/>
</dbReference>
<dbReference type="InterPro" id="IPR045186">
    <property type="entry name" value="Indole-3-glycerol_P_synth"/>
</dbReference>
<evidence type="ECO:0000256" key="2">
    <source>
        <dbReference type="ARBA" id="ARBA00004696"/>
    </source>
</evidence>
<evidence type="ECO:0000259" key="9">
    <source>
        <dbReference type="Pfam" id="PF00218"/>
    </source>
</evidence>
<evidence type="ECO:0000256" key="1">
    <source>
        <dbReference type="ARBA" id="ARBA00001633"/>
    </source>
</evidence>
<dbReference type="FunFam" id="3.20.20.70:FF:000024">
    <property type="entry name" value="Indole-3-glycerol phosphate synthase"/>
    <property type="match status" value="1"/>
</dbReference>
<evidence type="ECO:0000313" key="11">
    <source>
        <dbReference type="Proteomes" id="UP000010305"/>
    </source>
</evidence>
<accession>J4KRL2</accession>
<comment type="pathway">
    <text evidence="2 8">Amino-acid biosynthesis; L-tryptophan biosynthesis; L-tryptophan from chorismate: step 4/5.</text>
</comment>
<comment type="similarity">
    <text evidence="8">Belongs to the TrpC family.</text>
</comment>
<dbReference type="EC" id="4.1.1.48" evidence="8"/>
<dbReference type="GO" id="GO:0000162">
    <property type="term" value="P:L-tryptophan biosynthetic process"/>
    <property type="evidence" value="ECO:0007669"/>
    <property type="project" value="UniProtKB-UniRule"/>
</dbReference>
<protein>
    <recommendedName>
        <fullName evidence="8">Indole-3-glycerol phosphate synthase</fullName>
        <shortName evidence="8">IGPS</shortName>
        <ecNumber evidence="8">4.1.1.48</ecNumber>
    </recommendedName>
</protein>
<dbReference type="InterPro" id="IPR011060">
    <property type="entry name" value="RibuloseP-bd_barrel"/>
</dbReference>
<dbReference type="InterPro" id="IPR013785">
    <property type="entry name" value="Aldolase_TIM"/>
</dbReference>
<keyword evidence="4 8" id="KW-0210">Decarboxylase</keyword>
<dbReference type="HOGENOM" id="CLU_034247_2_0_6"/>
<dbReference type="UniPathway" id="UPA00035">
    <property type="reaction ID" value="UER00043"/>
</dbReference>
<name>J4KRL2_9GAMM</name>
<dbReference type="GO" id="GO:0004425">
    <property type="term" value="F:indole-3-glycerol-phosphate synthase activity"/>
    <property type="evidence" value="ECO:0007669"/>
    <property type="project" value="UniProtKB-UniRule"/>
</dbReference>
<dbReference type="CDD" id="cd00331">
    <property type="entry name" value="IGPS"/>
    <property type="match status" value="1"/>
</dbReference>
<evidence type="ECO:0000256" key="6">
    <source>
        <dbReference type="ARBA" id="ARBA00023141"/>
    </source>
</evidence>
<dbReference type="PANTHER" id="PTHR22854">
    <property type="entry name" value="TRYPTOPHAN BIOSYNTHESIS PROTEIN"/>
    <property type="match status" value="1"/>
</dbReference>
<dbReference type="InterPro" id="IPR001468">
    <property type="entry name" value="Indole-3-GlycerolPSynthase_CS"/>
</dbReference>
<evidence type="ECO:0000313" key="10">
    <source>
        <dbReference type="EMBL" id="EJP71149.1"/>
    </source>
</evidence>
<evidence type="ECO:0000256" key="5">
    <source>
        <dbReference type="ARBA" id="ARBA00022822"/>
    </source>
</evidence>
<dbReference type="Pfam" id="PF00218">
    <property type="entry name" value="IGPS"/>
    <property type="match status" value="1"/>
</dbReference>
<evidence type="ECO:0000256" key="7">
    <source>
        <dbReference type="ARBA" id="ARBA00023239"/>
    </source>
</evidence>
<organism evidence="10 11">
    <name type="scientific">SAR86 cluster bacterium SAR86A</name>
    <dbReference type="NCBI Taxonomy" id="1123866"/>
    <lineage>
        <taxon>Bacteria</taxon>
        <taxon>Pseudomonadati</taxon>
        <taxon>Pseudomonadota</taxon>
        <taxon>Gammaproteobacteria</taxon>
        <taxon>SAR86 cluster</taxon>
    </lineage>
</organism>
<dbReference type="AlphaFoldDB" id="J4KRL2"/>
<gene>
    <name evidence="8 10" type="primary">trpC</name>
    <name evidence="10" type="ORF">NT01SARS_0955</name>
</gene>
<dbReference type="SUPFAM" id="SSF51366">
    <property type="entry name" value="Ribulose-phoshate binding barrel"/>
    <property type="match status" value="1"/>
</dbReference>
<dbReference type="Gene3D" id="3.20.20.70">
    <property type="entry name" value="Aldolase class I"/>
    <property type="match status" value="1"/>
</dbReference>
<keyword evidence="5 8" id="KW-0822">Tryptophan biosynthesis</keyword>
<dbReference type="STRING" id="1123866.NT01SARS_0955"/>
<dbReference type="Proteomes" id="UP000010305">
    <property type="component" value="Unassembled WGS sequence"/>
</dbReference>
<keyword evidence="7 8" id="KW-0456">Lyase</keyword>
<evidence type="ECO:0000256" key="4">
    <source>
        <dbReference type="ARBA" id="ARBA00022793"/>
    </source>
</evidence>
<evidence type="ECO:0000256" key="3">
    <source>
        <dbReference type="ARBA" id="ARBA00022605"/>
    </source>
</evidence>
<dbReference type="EMBL" id="JH611157">
    <property type="protein sequence ID" value="EJP71149.1"/>
    <property type="molecule type" value="Genomic_DNA"/>
</dbReference>
<dbReference type="HAMAP" id="MF_00134_B">
    <property type="entry name" value="IGPS_B"/>
    <property type="match status" value="1"/>
</dbReference>
<dbReference type="InterPro" id="IPR013798">
    <property type="entry name" value="Indole-3-glycerol_P_synth_dom"/>
</dbReference>
<dbReference type="NCBIfam" id="NF001377">
    <property type="entry name" value="PRK00278.2-4"/>
    <property type="match status" value="1"/>
</dbReference>
<comment type="catalytic activity">
    <reaction evidence="1 8">
        <text>1-(2-carboxyphenylamino)-1-deoxy-D-ribulose 5-phosphate + H(+) = (1S,2R)-1-C-(indol-3-yl)glycerol 3-phosphate + CO2 + H2O</text>
        <dbReference type="Rhea" id="RHEA:23476"/>
        <dbReference type="ChEBI" id="CHEBI:15377"/>
        <dbReference type="ChEBI" id="CHEBI:15378"/>
        <dbReference type="ChEBI" id="CHEBI:16526"/>
        <dbReference type="ChEBI" id="CHEBI:58613"/>
        <dbReference type="ChEBI" id="CHEBI:58866"/>
        <dbReference type="EC" id="4.1.1.48"/>
    </reaction>
</comment>
<keyword evidence="3 8" id="KW-0028">Amino-acid biosynthesis</keyword>
<dbReference type="GO" id="GO:0004640">
    <property type="term" value="F:phosphoribosylanthranilate isomerase activity"/>
    <property type="evidence" value="ECO:0007669"/>
    <property type="project" value="TreeGrafter"/>
</dbReference>
<feature type="domain" description="Indole-3-glycerol phosphate synthase" evidence="9">
    <location>
        <begin position="5"/>
        <end position="247"/>
    </location>
</feature>